<evidence type="ECO:0000256" key="2">
    <source>
        <dbReference type="SAM" id="MobiDB-lite"/>
    </source>
</evidence>
<keyword evidence="5" id="KW-1185">Reference proteome</keyword>
<dbReference type="Pfam" id="PF04640">
    <property type="entry name" value="PLATZ"/>
    <property type="match status" value="1"/>
</dbReference>
<reference evidence="4 5" key="1">
    <citation type="submission" date="2024-01" db="EMBL/GenBank/DDBJ databases">
        <title>The genomes of 5 underutilized Papilionoideae crops provide insights into root nodulation and disease resistanc.</title>
        <authorList>
            <person name="Jiang F."/>
        </authorList>
    </citation>
    <scope>NUCLEOTIDE SEQUENCE [LARGE SCALE GENOMIC DNA]</scope>
    <source>
        <strain evidence="4">DUOXIRENSHENG_FW03</strain>
        <tissue evidence="4">Leaves</tissue>
    </source>
</reference>
<sequence>MMGQNRLPEEKKRYWLSALLKCSFGSCEYHKDIKFSEKNVFCLDCLDGFCRHCKEPHSLHRRLKIYKYSYQDVVRHSELQNYFDCSSIQTYVSNNEKIVHLRPRTSPKEFKLRKSESNAKEGRKATPPKWGGACEECGKHLQDLHNRFCSILCKVSLTAYPISNVL</sequence>
<protein>
    <recommendedName>
        <fullName evidence="3">B box-type domain-containing protein</fullName>
    </recommendedName>
</protein>
<keyword evidence="1" id="KW-0863">Zinc-finger</keyword>
<feature type="compositionally biased region" description="Basic and acidic residues" evidence="2">
    <location>
        <begin position="110"/>
        <end position="124"/>
    </location>
</feature>
<dbReference type="AlphaFoldDB" id="A0AAN9SZN5"/>
<dbReference type="InterPro" id="IPR000315">
    <property type="entry name" value="Znf_B-box"/>
</dbReference>
<dbReference type="EMBL" id="JAYMYS010000002">
    <property type="protein sequence ID" value="KAK7407705.1"/>
    <property type="molecule type" value="Genomic_DNA"/>
</dbReference>
<dbReference type="Proteomes" id="UP001386955">
    <property type="component" value="Unassembled WGS sequence"/>
</dbReference>
<evidence type="ECO:0000256" key="1">
    <source>
        <dbReference type="PROSITE-ProRule" id="PRU00024"/>
    </source>
</evidence>
<name>A0AAN9SZN5_PSOTE</name>
<organism evidence="4 5">
    <name type="scientific">Psophocarpus tetragonolobus</name>
    <name type="common">Winged bean</name>
    <name type="synonym">Dolichos tetragonolobus</name>
    <dbReference type="NCBI Taxonomy" id="3891"/>
    <lineage>
        <taxon>Eukaryota</taxon>
        <taxon>Viridiplantae</taxon>
        <taxon>Streptophyta</taxon>
        <taxon>Embryophyta</taxon>
        <taxon>Tracheophyta</taxon>
        <taxon>Spermatophyta</taxon>
        <taxon>Magnoliopsida</taxon>
        <taxon>eudicotyledons</taxon>
        <taxon>Gunneridae</taxon>
        <taxon>Pentapetalae</taxon>
        <taxon>rosids</taxon>
        <taxon>fabids</taxon>
        <taxon>Fabales</taxon>
        <taxon>Fabaceae</taxon>
        <taxon>Papilionoideae</taxon>
        <taxon>50 kb inversion clade</taxon>
        <taxon>NPAAA clade</taxon>
        <taxon>indigoferoid/millettioid clade</taxon>
        <taxon>Phaseoleae</taxon>
        <taxon>Psophocarpus</taxon>
    </lineage>
</organism>
<keyword evidence="1" id="KW-0479">Metal-binding</keyword>
<dbReference type="PANTHER" id="PTHR31065">
    <property type="entry name" value="PLATZ TRANSCRIPTION FACTOR FAMILY PROTEIN"/>
    <property type="match status" value="1"/>
</dbReference>
<keyword evidence="1" id="KW-0862">Zinc</keyword>
<dbReference type="PROSITE" id="PS50119">
    <property type="entry name" value="ZF_BBOX"/>
    <property type="match status" value="1"/>
</dbReference>
<dbReference type="PANTHER" id="PTHR31065:SF41">
    <property type="entry name" value="PLATZ TRANSCRIPTION FACTOR FAMILY PROTEIN"/>
    <property type="match status" value="1"/>
</dbReference>
<accession>A0AAN9SZN5</accession>
<comment type="caution">
    <text evidence="4">The sequence shown here is derived from an EMBL/GenBank/DDBJ whole genome shotgun (WGS) entry which is preliminary data.</text>
</comment>
<evidence type="ECO:0000259" key="3">
    <source>
        <dbReference type="PROSITE" id="PS50119"/>
    </source>
</evidence>
<feature type="region of interest" description="Disordered" evidence="2">
    <location>
        <begin position="110"/>
        <end position="129"/>
    </location>
</feature>
<dbReference type="InterPro" id="IPR006734">
    <property type="entry name" value="PLATZ"/>
</dbReference>
<feature type="domain" description="B box-type" evidence="3">
    <location>
        <begin position="27"/>
        <end position="65"/>
    </location>
</feature>
<dbReference type="GO" id="GO:0008270">
    <property type="term" value="F:zinc ion binding"/>
    <property type="evidence" value="ECO:0007669"/>
    <property type="project" value="UniProtKB-KW"/>
</dbReference>
<proteinExistence type="predicted"/>
<evidence type="ECO:0000313" key="4">
    <source>
        <dbReference type="EMBL" id="KAK7407705.1"/>
    </source>
</evidence>
<gene>
    <name evidence="4" type="ORF">VNO78_09726</name>
</gene>
<evidence type="ECO:0000313" key="5">
    <source>
        <dbReference type="Proteomes" id="UP001386955"/>
    </source>
</evidence>